<dbReference type="Pfam" id="PF00849">
    <property type="entry name" value="PseudoU_synth_2"/>
    <property type="match status" value="1"/>
</dbReference>
<evidence type="ECO:0000256" key="3">
    <source>
        <dbReference type="RuleBase" id="RU362028"/>
    </source>
</evidence>
<reference evidence="5 6" key="1">
    <citation type="journal article" date="2016" name="Nat. Commun.">
        <title>Thousands of microbial genomes shed light on interconnected biogeochemical processes in an aquifer system.</title>
        <authorList>
            <person name="Anantharaman K."/>
            <person name="Brown C.T."/>
            <person name="Hug L.A."/>
            <person name="Sharon I."/>
            <person name="Castelle C.J."/>
            <person name="Probst A.J."/>
            <person name="Thomas B.C."/>
            <person name="Singh A."/>
            <person name="Wilkins M.J."/>
            <person name="Karaoz U."/>
            <person name="Brodie E.L."/>
            <person name="Williams K.H."/>
            <person name="Hubbard S.S."/>
            <person name="Banfield J.F."/>
        </authorList>
    </citation>
    <scope>NUCLEOTIDE SEQUENCE [LARGE SCALE GENOMIC DNA]</scope>
</reference>
<dbReference type="EC" id="5.4.99.-" evidence="3"/>
<evidence type="ECO:0000313" key="6">
    <source>
        <dbReference type="Proteomes" id="UP000178999"/>
    </source>
</evidence>
<dbReference type="STRING" id="1802538.A2382_03905"/>
<dbReference type="InterPro" id="IPR006225">
    <property type="entry name" value="PsdUridine_synth_RluC/D"/>
</dbReference>
<keyword evidence="3" id="KW-0413">Isomerase</keyword>
<evidence type="ECO:0000313" key="5">
    <source>
        <dbReference type="EMBL" id="OGM80256.1"/>
    </source>
</evidence>
<dbReference type="GO" id="GO:0000455">
    <property type="term" value="P:enzyme-directed rRNA pseudouridine synthesis"/>
    <property type="evidence" value="ECO:0007669"/>
    <property type="project" value="TreeGrafter"/>
</dbReference>
<accession>A0A1F8CVZ8</accession>
<dbReference type="NCBIfam" id="TIGR00005">
    <property type="entry name" value="rluA_subfam"/>
    <property type="match status" value="1"/>
</dbReference>
<dbReference type="AlphaFoldDB" id="A0A1F8CVZ8"/>
<dbReference type="SUPFAM" id="SSF55120">
    <property type="entry name" value="Pseudouridine synthase"/>
    <property type="match status" value="1"/>
</dbReference>
<dbReference type="PANTHER" id="PTHR21600">
    <property type="entry name" value="MITOCHONDRIAL RNA PSEUDOURIDINE SYNTHASE"/>
    <property type="match status" value="1"/>
</dbReference>
<evidence type="ECO:0000256" key="1">
    <source>
        <dbReference type="ARBA" id="ARBA00010876"/>
    </source>
</evidence>
<comment type="similarity">
    <text evidence="1 3">Belongs to the pseudouridine synthase RluA family.</text>
</comment>
<dbReference type="GO" id="GO:0003723">
    <property type="term" value="F:RNA binding"/>
    <property type="evidence" value="ECO:0007669"/>
    <property type="project" value="InterPro"/>
</dbReference>
<dbReference type="EMBL" id="MGHY01000001">
    <property type="protein sequence ID" value="OGM80256.1"/>
    <property type="molecule type" value="Genomic_DNA"/>
</dbReference>
<dbReference type="InterPro" id="IPR006224">
    <property type="entry name" value="PsdUridine_synth_RluA-like_CS"/>
</dbReference>
<feature type="domain" description="Pseudouridine synthase RsuA/RluA-like" evidence="4">
    <location>
        <begin position="26"/>
        <end position="182"/>
    </location>
</feature>
<dbReference type="CDD" id="cd02869">
    <property type="entry name" value="PseudoU_synth_RluA_like"/>
    <property type="match status" value="1"/>
</dbReference>
<evidence type="ECO:0000256" key="2">
    <source>
        <dbReference type="PIRSR" id="PIRSR606225-1"/>
    </source>
</evidence>
<dbReference type="InterPro" id="IPR050188">
    <property type="entry name" value="RluA_PseudoU_synthase"/>
</dbReference>
<sequence>MQKEKRNKAKEITLESPSILYQDQAVLVVNKPSGWVVNDSQTTANQTTLQSWLSTLNYEIAKDHTLRSGIVHRLDKETSGVIIIAKTPESFAQLQDQFKLRKTEKTYTALVHGKVDPDEGGVNVPIGRLPWNRQHFGVLPGGRQSTTYYKVINYYQDLANIYSLLEVHPITGRTHQIRVHLKYAGYPLVSDPLYTGKKAFKKDRVWCSRLFLHASSISFFHPTSGEKINFSAELPANLLQPLNALQLVKK</sequence>
<dbReference type="Gene3D" id="3.30.2350.10">
    <property type="entry name" value="Pseudouridine synthase"/>
    <property type="match status" value="1"/>
</dbReference>
<dbReference type="Proteomes" id="UP000178999">
    <property type="component" value="Unassembled WGS sequence"/>
</dbReference>
<name>A0A1F8CVZ8_9BACT</name>
<gene>
    <name evidence="5" type="ORF">A2382_03905</name>
</gene>
<dbReference type="GO" id="GO:0009982">
    <property type="term" value="F:pseudouridine synthase activity"/>
    <property type="evidence" value="ECO:0007669"/>
    <property type="project" value="InterPro"/>
</dbReference>
<evidence type="ECO:0000259" key="4">
    <source>
        <dbReference type="Pfam" id="PF00849"/>
    </source>
</evidence>
<dbReference type="PROSITE" id="PS01129">
    <property type="entry name" value="PSI_RLU"/>
    <property type="match status" value="1"/>
</dbReference>
<organism evidence="5 6">
    <name type="scientific">Candidatus Woesebacteria bacterium RIFOXYB1_FULL_38_16</name>
    <dbReference type="NCBI Taxonomy" id="1802538"/>
    <lineage>
        <taxon>Bacteria</taxon>
        <taxon>Candidatus Woeseibacteriota</taxon>
    </lineage>
</organism>
<dbReference type="InterPro" id="IPR006145">
    <property type="entry name" value="PsdUridine_synth_RsuA/RluA"/>
</dbReference>
<feature type="active site" evidence="2">
    <location>
        <position position="75"/>
    </location>
</feature>
<comment type="function">
    <text evidence="3">Responsible for synthesis of pseudouridine from uracil.</text>
</comment>
<protein>
    <recommendedName>
        <fullName evidence="3">Pseudouridine synthase</fullName>
        <ecNumber evidence="3">5.4.99.-</ecNumber>
    </recommendedName>
</protein>
<dbReference type="InterPro" id="IPR020103">
    <property type="entry name" value="PsdUridine_synth_cat_dom_sf"/>
</dbReference>
<proteinExistence type="inferred from homology"/>
<comment type="caution">
    <text evidence="5">The sequence shown here is derived from an EMBL/GenBank/DDBJ whole genome shotgun (WGS) entry which is preliminary data.</text>
</comment>
<dbReference type="PANTHER" id="PTHR21600:SF87">
    <property type="entry name" value="RNA PSEUDOURIDYLATE SYNTHASE DOMAIN-CONTAINING PROTEIN 1"/>
    <property type="match status" value="1"/>
</dbReference>
<dbReference type="GO" id="GO:0140098">
    <property type="term" value="F:catalytic activity, acting on RNA"/>
    <property type="evidence" value="ECO:0007669"/>
    <property type="project" value="UniProtKB-ARBA"/>
</dbReference>
<comment type="catalytic activity">
    <reaction evidence="3">
        <text>a uridine in RNA = a pseudouridine in RNA</text>
        <dbReference type="Rhea" id="RHEA:48348"/>
        <dbReference type="Rhea" id="RHEA-COMP:12068"/>
        <dbReference type="Rhea" id="RHEA-COMP:12069"/>
        <dbReference type="ChEBI" id="CHEBI:65314"/>
        <dbReference type="ChEBI" id="CHEBI:65315"/>
    </reaction>
</comment>